<dbReference type="SUPFAM" id="SSF82153">
    <property type="entry name" value="FAS1 domain"/>
    <property type="match status" value="1"/>
</dbReference>
<keyword evidence="2" id="KW-0732">Signal</keyword>
<evidence type="ECO:0000313" key="4">
    <source>
        <dbReference type="EMBL" id="KAG0556735.1"/>
    </source>
</evidence>
<dbReference type="GO" id="GO:0005615">
    <property type="term" value="C:extracellular space"/>
    <property type="evidence" value="ECO:0007669"/>
    <property type="project" value="TreeGrafter"/>
</dbReference>
<dbReference type="FunFam" id="2.30.180.10:FF:000047">
    <property type="entry name" value="Fasciclin-like protein"/>
    <property type="match status" value="1"/>
</dbReference>
<accession>A0A8T0GDE6</accession>
<evidence type="ECO:0000259" key="3">
    <source>
        <dbReference type="PROSITE" id="PS50213"/>
    </source>
</evidence>
<dbReference type="AlphaFoldDB" id="A0A8T0GDE6"/>
<evidence type="ECO:0000256" key="1">
    <source>
        <dbReference type="SAM" id="MobiDB-lite"/>
    </source>
</evidence>
<dbReference type="Proteomes" id="UP000822688">
    <property type="component" value="Chromosome 11"/>
</dbReference>
<dbReference type="SMART" id="SM00554">
    <property type="entry name" value="FAS1"/>
    <property type="match status" value="1"/>
</dbReference>
<feature type="region of interest" description="Disordered" evidence="1">
    <location>
        <begin position="190"/>
        <end position="214"/>
    </location>
</feature>
<evidence type="ECO:0000256" key="2">
    <source>
        <dbReference type="SAM" id="SignalP"/>
    </source>
</evidence>
<keyword evidence="5" id="KW-1185">Reference proteome</keyword>
<dbReference type="InterPro" id="IPR050904">
    <property type="entry name" value="Adhesion/Biosynth-related"/>
</dbReference>
<sequence length="236" mass="23623">MASSMAIRSCMFALVVLAVVSQSHAQSTCNTTLLAAVQGIPQLSLLAAVINASGLANTVSMLDNVTVLAPDNNAFNGTNGLLQLLAANNQNLTTVTAPGANRAASILLYHIIPTPAFAANLTNGQVLPTNLGEDYTLTVVKTATQVTFVGAGSNATVTAADTRVCNSVVHIINRVLLPATTLTAIPVANTTAGSPGSPPTVNAPSPPGTNTSAASTLSTGSLMFGLSGAVAAALLM</sequence>
<dbReference type="EMBL" id="CM026432">
    <property type="protein sequence ID" value="KAG0556735.1"/>
    <property type="molecule type" value="Genomic_DNA"/>
</dbReference>
<proteinExistence type="predicted"/>
<protein>
    <recommendedName>
        <fullName evidence="3">FAS1 domain-containing protein</fullName>
    </recommendedName>
</protein>
<feature type="signal peptide" evidence="2">
    <location>
        <begin position="1"/>
        <end position="25"/>
    </location>
</feature>
<dbReference type="InterPro" id="IPR000782">
    <property type="entry name" value="FAS1_domain"/>
</dbReference>
<dbReference type="PANTHER" id="PTHR10900">
    <property type="entry name" value="PERIOSTIN-RELATED"/>
    <property type="match status" value="1"/>
</dbReference>
<dbReference type="OrthoDB" id="1923699at2759"/>
<feature type="chain" id="PRO_5035714526" description="FAS1 domain-containing protein" evidence="2">
    <location>
        <begin position="26"/>
        <end position="236"/>
    </location>
</feature>
<name>A0A8T0GDE6_CERPU</name>
<dbReference type="PANTHER" id="PTHR10900:SF77">
    <property type="entry name" value="FI19380P1"/>
    <property type="match status" value="1"/>
</dbReference>
<dbReference type="InterPro" id="IPR036378">
    <property type="entry name" value="FAS1_dom_sf"/>
</dbReference>
<reference evidence="4 5" key="1">
    <citation type="submission" date="2020-06" db="EMBL/GenBank/DDBJ databases">
        <title>WGS assembly of Ceratodon purpureus strain R40.</title>
        <authorList>
            <person name="Carey S.B."/>
            <person name="Jenkins J."/>
            <person name="Shu S."/>
            <person name="Lovell J.T."/>
            <person name="Sreedasyam A."/>
            <person name="Maumus F."/>
            <person name="Tiley G.P."/>
            <person name="Fernandez-Pozo N."/>
            <person name="Barry K."/>
            <person name="Chen C."/>
            <person name="Wang M."/>
            <person name="Lipzen A."/>
            <person name="Daum C."/>
            <person name="Saski C.A."/>
            <person name="Payton A.C."/>
            <person name="Mcbreen J.C."/>
            <person name="Conrad R.E."/>
            <person name="Kollar L.M."/>
            <person name="Olsson S."/>
            <person name="Huttunen S."/>
            <person name="Landis J.B."/>
            <person name="Wickett N.J."/>
            <person name="Johnson M.G."/>
            <person name="Rensing S.A."/>
            <person name="Grimwood J."/>
            <person name="Schmutz J."/>
            <person name="Mcdaniel S.F."/>
        </authorList>
    </citation>
    <scope>NUCLEOTIDE SEQUENCE [LARGE SCALE GENOMIC DNA]</scope>
    <source>
        <strain evidence="4 5">R40</strain>
    </source>
</reference>
<dbReference type="PROSITE" id="PS50213">
    <property type="entry name" value="FAS1"/>
    <property type="match status" value="1"/>
</dbReference>
<gene>
    <name evidence="4" type="ORF">KC19_11G075900</name>
</gene>
<feature type="compositionally biased region" description="Polar residues" evidence="1">
    <location>
        <begin position="190"/>
        <end position="203"/>
    </location>
</feature>
<feature type="domain" description="FAS1" evidence="3">
    <location>
        <begin position="30"/>
        <end position="176"/>
    </location>
</feature>
<comment type="caution">
    <text evidence="4">The sequence shown here is derived from an EMBL/GenBank/DDBJ whole genome shotgun (WGS) entry which is preliminary data.</text>
</comment>
<dbReference type="Pfam" id="PF02469">
    <property type="entry name" value="Fasciclin"/>
    <property type="match status" value="1"/>
</dbReference>
<organism evidence="4 5">
    <name type="scientific">Ceratodon purpureus</name>
    <name type="common">Fire moss</name>
    <name type="synonym">Dicranum purpureum</name>
    <dbReference type="NCBI Taxonomy" id="3225"/>
    <lineage>
        <taxon>Eukaryota</taxon>
        <taxon>Viridiplantae</taxon>
        <taxon>Streptophyta</taxon>
        <taxon>Embryophyta</taxon>
        <taxon>Bryophyta</taxon>
        <taxon>Bryophytina</taxon>
        <taxon>Bryopsida</taxon>
        <taxon>Dicranidae</taxon>
        <taxon>Pseudoditrichales</taxon>
        <taxon>Ditrichaceae</taxon>
        <taxon>Ceratodon</taxon>
    </lineage>
</organism>
<dbReference type="Gene3D" id="2.30.180.10">
    <property type="entry name" value="FAS1 domain"/>
    <property type="match status" value="1"/>
</dbReference>
<evidence type="ECO:0000313" key="5">
    <source>
        <dbReference type="Proteomes" id="UP000822688"/>
    </source>
</evidence>